<feature type="transmembrane region" description="Helical" evidence="1">
    <location>
        <begin position="33"/>
        <end position="54"/>
    </location>
</feature>
<comment type="caution">
    <text evidence="2">The sequence shown here is derived from an EMBL/GenBank/DDBJ whole genome shotgun (WGS) entry which is preliminary data.</text>
</comment>
<dbReference type="STRING" id="1111738.GCA_000427905_00103"/>
<reference evidence="2" key="1">
    <citation type="submission" date="2018-05" db="EMBL/GenBank/DDBJ databases">
        <authorList>
            <person name="Lanie J.A."/>
            <person name="Ng W.-L."/>
            <person name="Kazmierczak K.M."/>
            <person name="Andrzejewski T.M."/>
            <person name="Davidsen T.M."/>
            <person name="Wayne K.J."/>
            <person name="Tettelin H."/>
            <person name="Glass J.I."/>
            <person name="Rusch D."/>
            <person name="Podicherti R."/>
            <person name="Tsui H.-C.T."/>
            <person name="Winkler M.E."/>
        </authorList>
    </citation>
    <scope>NUCLEOTIDE SEQUENCE</scope>
    <source>
        <strain evidence="2">ZC4RG45</strain>
    </source>
</reference>
<feature type="transmembrane region" description="Helical" evidence="1">
    <location>
        <begin position="102"/>
        <end position="122"/>
    </location>
</feature>
<dbReference type="AlphaFoldDB" id="A0A2W4JKA7"/>
<dbReference type="EMBL" id="QGUI01000204">
    <property type="protein sequence ID" value="PZM98921.1"/>
    <property type="molecule type" value="Genomic_DNA"/>
</dbReference>
<keyword evidence="1" id="KW-1133">Transmembrane helix</keyword>
<protein>
    <submittedName>
        <fullName evidence="2">Uncharacterized protein</fullName>
    </submittedName>
</protein>
<evidence type="ECO:0000313" key="2">
    <source>
        <dbReference type="EMBL" id="PZM98921.1"/>
    </source>
</evidence>
<evidence type="ECO:0000256" key="1">
    <source>
        <dbReference type="SAM" id="Phobius"/>
    </source>
</evidence>
<feature type="transmembrane region" description="Helical" evidence="1">
    <location>
        <begin position="61"/>
        <end position="82"/>
    </location>
</feature>
<proteinExistence type="predicted"/>
<sequence length="138" mass="14472">MLAAVLGCGGLVLSVLGLLAVWDDAQLHPAGVVVYLILVGITVALLSGSVLLLRRRQSGQITVAAATAAALSGLGYVLIAGTDRARDSAWSWQDDPAVVTQLQWLVGVWLVVVVVTLVLTLLPATGRWCSRGASQDEW</sequence>
<keyword evidence="1" id="KW-0812">Transmembrane</keyword>
<organism evidence="2">
    <name type="scientific">Thermocrispum agreste</name>
    <dbReference type="NCBI Taxonomy" id="37925"/>
    <lineage>
        <taxon>Bacteria</taxon>
        <taxon>Bacillati</taxon>
        <taxon>Actinomycetota</taxon>
        <taxon>Actinomycetes</taxon>
        <taxon>Pseudonocardiales</taxon>
        <taxon>Pseudonocardiaceae</taxon>
        <taxon>Thermocrispum</taxon>
    </lineage>
</organism>
<keyword evidence="1" id="KW-0472">Membrane</keyword>
<accession>A0A2W4JKA7</accession>
<gene>
    <name evidence="2" type="ORF">DIU77_06940</name>
</gene>
<name>A0A2W4JKA7_9PSEU</name>